<evidence type="ECO:0000256" key="11">
    <source>
        <dbReference type="SAM" id="Phobius"/>
    </source>
</evidence>
<evidence type="ECO:0000256" key="9">
    <source>
        <dbReference type="ARBA" id="ARBA00023224"/>
    </source>
</evidence>
<feature type="transmembrane region" description="Helical" evidence="11">
    <location>
        <begin position="275"/>
        <end position="297"/>
    </location>
</feature>
<sequence>MENPTLAVTSSDEPHATEIHCPFHLDEEWYDLTSTYVTNVVLIVINTLTALSATAGNSLILLAVWKTPALRTPSNTLLCCLAFSDFLVGLVVQPTNALEIFFEIQRNKRAFCVAEILTTGSLSWICAGVSFLVITAISVERYLAIKLHLRYEELVTNRRILMVVSSFWLVCISLIIARFSGASYDALVIIIVVMDAMSMAITVAAYSKIYLQIRLLQSKTKDQRHLNPSGININTFKRSAVTMLYVLGLFLACFIPFLCALVVKMRRGGGPRLNIIYNFTATIVYLNSSLNPFVYCFRLKDIRIAVFKVLGRKYTIDMNGEQVPVSRSHSNQKLNNLKCSNQNVYIPLSTVDISKAPETIV</sequence>
<feature type="transmembrane region" description="Helical" evidence="11">
    <location>
        <begin position="40"/>
        <end position="65"/>
    </location>
</feature>
<dbReference type="PANTHER" id="PTHR24246">
    <property type="entry name" value="OLFACTORY RECEPTOR AND ADENOSINE RECEPTOR"/>
    <property type="match status" value="1"/>
</dbReference>
<evidence type="ECO:0000256" key="4">
    <source>
        <dbReference type="ARBA" id="ARBA00022989"/>
    </source>
</evidence>
<keyword evidence="5 10" id="KW-0297">G-protein coupled receptor</keyword>
<dbReference type="Gene3D" id="1.20.1070.10">
    <property type="entry name" value="Rhodopsin 7-helix transmembrane proteins"/>
    <property type="match status" value="1"/>
</dbReference>
<organism evidence="13 14">
    <name type="scientific">Porites lobata</name>
    <dbReference type="NCBI Taxonomy" id="104759"/>
    <lineage>
        <taxon>Eukaryota</taxon>
        <taxon>Metazoa</taxon>
        <taxon>Cnidaria</taxon>
        <taxon>Anthozoa</taxon>
        <taxon>Hexacorallia</taxon>
        <taxon>Scleractinia</taxon>
        <taxon>Fungiina</taxon>
        <taxon>Poritidae</taxon>
        <taxon>Porites</taxon>
    </lineage>
</organism>
<keyword evidence="6 11" id="KW-0472">Membrane</keyword>
<dbReference type="PRINTS" id="PR00237">
    <property type="entry name" value="GPCRRHODOPSN"/>
</dbReference>
<keyword evidence="14" id="KW-1185">Reference proteome</keyword>
<evidence type="ECO:0000256" key="3">
    <source>
        <dbReference type="ARBA" id="ARBA00022692"/>
    </source>
</evidence>
<feature type="transmembrane region" description="Helical" evidence="11">
    <location>
        <begin position="186"/>
        <end position="211"/>
    </location>
</feature>
<evidence type="ECO:0000256" key="2">
    <source>
        <dbReference type="ARBA" id="ARBA00022475"/>
    </source>
</evidence>
<comment type="subcellular location">
    <subcellularLocation>
        <location evidence="1">Cell membrane</location>
        <topology evidence="1">Multi-pass membrane protein</topology>
    </subcellularLocation>
</comment>
<evidence type="ECO:0000313" key="13">
    <source>
        <dbReference type="EMBL" id="CAH3179197.1"/>
    </source>
</evidence>
<comment type="similarity">
    <text evidence="10">Belongs to the G-protein coupled receptor 1 family.</text>
</comment>
<feature type="transmembrane region" description="Helical" evidence="11">
    <location>
        <begin position="160"/>
        <end position="180"/>
    </location>
</feature>
<dbReference type="Pfam" id="PF00001">
    <property type="entry name" value="7tm_1"/>
    <property type="match status" value="2"/>
</dbReference>
<protein>
    <recommendedName>
        <fullName evidence="12">G-protein coupled receptors family 1 profile domain-containing protein</fullName>
    </recommendedName>
</protein>
<keyword evidence="3 10" id="KW-0812">Transmembrane</keyword>
<keyword evidence="4 11" id="KW-1133">Transmembrane helix</keyword>
<reference evidence="13 14" key="1">
    <citation type="submission" date="2022-05" db="EMBL/GenBank/DDBJ databases">
        <authorList>
            <consortium name="Genoscope - CEA"/>
            <person name="William W."/>
        </authorList>
    </citation>
    <scope>NUCLEOTIDE SEQUENCE [LARGE SCALE GENOMIC DNA]</scope>
</reference>
<keyword evidence="7 10" id="KW-0675">Receptor</keyword>
<evidence type="ECO:0000259" key="12">
    <source>
        <dbReference type="PROSITE" id="PS50262"/>
    </source>
</evidence>
<evidence type="ECO:0000313" key="14">
    <source>
        <dbReference type="Proteomes" id="UP001159405"/>
    </source>
</evidence>
<keyword evidence="2" id="KW-1003">Cell membrane</keyword>
<proteinExistence type="inferred from homology"/>
<gene>
    <name evidence="13" type="ORF">PLOB_00021692</name>
</gene>
<keyword evidence="9 10" id="KW-0807">Transducer</keyword>
<feature type="transmembrane region" description="Helical" evidence="11">
    <location>
        <begin position="77"/>
        <end position="96"/>
    </location>
</feature>
<dbReference type="SUPFAM" id="SSF81321">
    <property type="entry name" value="Family A G protein-coupled receptor-like"/>
    <property type="match status" value="1"/>
</dbReference>
<evidence type="ECO:0000256" key="8">
    <source>
        <dbReference type="ARBA" id="ARBA00023180"/>
    </source>
</evidence>
<dbReference type="EMBL" id="CALNXK010000252">
    <property type="protein sequence ID" value="CAH3179197.1"/>
    <property type="molecule type" value="Genomic_DNA"/>
</dbReference>
<keyword evidence="8" id="KW-0325">Glycoprotein</keyword>
<feature type="transmembrane region" description="Helical" evidence="11">
    <location>
        <begin position="243"/>
        <end position="263"/>
    </location>
</feature>
<name>A0ABN8RPC4_9CNID</name>
<dbReference type="PANTHER" id="PTHR24246:SF27">
    <property type="entry name" value="ADENOSINE RECEPTOR, ISOFORM A"/>
    <property type="match status" value="1"/>
</dbReference>
<dbReference type="InterPro" id="IPR000276">
    <property type="entry name" value="GPCR_Rhodpsn"/>
</dbReference>
<evidence type="ECO:0000256" key="7">
    <source>
        <dbReference type="ARBA" id="ARBA00023170"/>
    </source>
</evidence>
<evidence type="ECO:0000256" key="6">
    <source>
        <dbReference type="ARBA" id="ARBA00023136"/>
    </source>
</evidence>
<evidence type="ECO:0000256" key="1">
    <source>
        <dbReference type="ARBA" id="ARBA00004651"/>
    </source>
</evidence>
<evidence type="ECO:0000256" key="5">
    <source>
        <dbReference type="ARBA" id="ARBA00023040"/>
    </source>
</evidence>
<dbReference type="SMART" id="SM01381">
    <property type="entry name" value="7TM_GPCR_Srsx"/>
    <property type="match status" value="1"/>
</dbReference>
<feature type="transmembrane region" description="Helical" evidence="11">
    <location>
        <begin position="116"/>
        <end position="139"/>
    </location>
</feature>
<evidence type="ECO:0000256" key="10">
    <source>
        <dbReference type="RuleBase" id="RU000688"/>
    </source>
</evidence>
<comment type="caution">
    <text evidence="13">The sequence shown here is derived from an EMBL/GenBank/DDBJ whole genome shotgun (WGS) entry which is preliminary data.</text>
</comment>
<dbReference type="PROSITE" id="PS00237">
    <property type="entry name" value="G_PROTEIN_RECEP_F1_1"/>
    <property type="match status" value="1"/>
</dbReference>
<dbReference type="Proteomes" id="UP001159405">
    <property type="component" value="Unassembled WGS sequence"/>
</dbReference>
<dbReference type="CDD" id="cd00637">
    <property type="entry name" value="7tm_classA_rhodopsin-like"/>
    <property type="match status" value="1"/>
</dbReference>
<feature type="domain" description="G-protein coupled receptors family 1 profile" evidence="12">
    <location>
        <begin position="56"/>
        <end position="295"/>
    </location>
</feature>
<dbReference type="InterPro" id="IPR017452">
    <property type="entry name" value="GPCR_Rhodpsn_7TM"/>
</dbReference>
<dbReference type="PROSITE" id="PS50262">
    <property type="entry name" value="G_PROTEIN_RECEP_F1_2"/>
    <property type="match status" value="1"/>
</dbReference>
<accession>A0ABN8RPC4</accession>